<sequence length="81" mass="9601">MPHLRDYTGMLTCCSCCKIRMNHVAVLAVHNYNQIYQHHYKQYKHNNSDQKPNLLNFHQLTELNSSTLSKFSIKFNLKCMI</sequence>
<organism evidence="1">
    <name type="scientific">Solanum chacoense</name>
    <name type="common">Chaco potato</name>
    <dbReference type="NCBI Taxonomy" id="4108"/>
    <lineage>
        <taxon>Eukaryota</taxon>
        <taxon>Viridiplantae</taxon>
        <taxon>Streptophyta</taxon>
        <taxon>Embryophyta</taxon>
        <taxon>Tracheophyta</taxon>
        <taxon>Spermatophyta</taxon>
        <taxon>Magnoliopsida</taxon>
        <taxon>eudicotyledons</taxon>
        <taxon>Gunneridae</taxon>
        <taxon>Pentapetalae</taxon>
        <taxon>asterids</taxon>
        <taxon>lamiids</taxon>
        <taxon>Solanales</taxon>
        <taxon>Solanaceae</taxon>
        <taxon>Solanoideae</taxon>
        <taxon>Solaneae</taxon>
        <taxon>Solanum</taxon>
    </lineage>
</organism>
<evidence type="ECO:0000313" key="1">
    <source>
        <dbReference type="EMBL" id="JAP11600.1"/>
    </source>
</evidence>
<accession>A0A0V0GW23</accession>
<name>A0A0V0GW23_SOLCH</name>
<proteinExistence type="predicted"/>
<dbReference type="AlphaFoldDB" id="A0A0V0GW23"/>
<reference evidence="1" key="1">
    <citation type="submission" date="2015-12" db="EMBL/GenBank/DDBJ databases">
        <title>Gene expression during late stages of embryo sac development: a critical building block for successful pollen-pistil interactions.</title>
        <authorList>
            <person name="Liu Y."/>
            <person name="Joly V."/>
            <person name="Sabar M."/>
            <person name="Matton D.P."/>
        </authorList>
    </citation>
    <scope>NUCLEOTIDE SEQUENCE</scope>
</reference>
<dbReference type="EMBL" id="GEDG01031049">
    <property type="protein sequence ID" value="JAP11600.1"/>
    <property type="molecule type" value="Transcribed_RNA"/>
</dbReference>
<protein>
    <submittedName>
        <fullName evidence="1">Putative ovule protein</fullName>
    </submittedName>
</protein>